<feature type="transmembrane region" description="Helical" evidence="6">
    <location>
        <begin position="81"/>
        <end position="103"/>
    </location>
</feature>
<protein>
    <recommendedName>
        <fullName evidence="7">GtrA/DPMS transmembrane domain-containing protein</fullName>
    </recommendedName>
</protein>
<dbReference type="EMBL" id="AHSR01000026">
    <property type="protein sequence ID" value="EMC23700.1"/>
    <property type="molecule type" value="Genomic_DNA"/>
</dbReference>
<dbReference type="PANTHER" id="PTHR38459:SF5">
    <property type="entry name" value="CELL WALL TEICHOIC ACID GLYCOSYLATION PROTEIN GTCA"/>
    <property type="match status" value="1"/>
</dbReference>
<feature type="transmembrane region" description="Helical" evidence="6">
    <location>
        <begin position="123"/>
        <end position="145"/>
    </location>
</feature>
<dbReference type="InterPro" id="IPR007267">
    <property type="entry name" value="GtrA_DPMS_TM"/>
</dbReference>
<evidence type="ECO:0000256" key="1">
    <source>
        <dbReference type="ARBA" id="ARBA00004141"/>
    </source>
</evidence>
<evidence type="ECO:0000256" key="5">
    <source>
        <dbReference type="ARBA" id="ARBA00023136"/>
    </source>
</evidence>
<comment type="similarity">
    <text evidence="2">Belongs to the GtrA family.</text>
</comment>
<dbReference type="GO" id="GO:0005886">
    <property type="term" value="C:plasma membrane"/>
    <property type="evidence" value="ECO:0007669"/>
    <property type="project" value="TreeGrafter"/>
</dbReference>
<dbReference type="Proteomes" id="UP000011676">
    <property type="component" value="Unassembled WGS sequence"/>
</dbReference>
<gene>
    <name evidence="8" type="ORF">SMU82_06249</name>
</gene>
<sequence>MKRLLRNETLKKIITHETSKYIFFGILTTFVYFLTRTPLFFITKEATLSAVIANVTSITFAFFTNDYFVFNQKRQGWLKRFVQFFIARLSTLALDLLLAFLLVDKFPGIIGRFVRNNHDMINFIETIISQFLIMATNYIISKFFIFKNKKES</sequence>
<evidence type="ECO:0000313" key="8">
    <source>
        <dbReference type="EMBL" id="EMC23700.1"/>
    </source>
</evidence>
<keyword evidence="3 6" id="KW-0812">Transmembrane</keyword>
<accession>A0A829BU51</accession>
<dbReference type="RefSeq" id="WP_002266151.1">
    <property type="nucleotide sequence ID" value="NZ_AHSR01000026.1"/>
</dbReference>
<reference evidence="8 9" key="1">
    <citation type="journal article" date="2013" name="Mol. Biol. Evol.">
        <title>Evolutionary and population genomics of the cavity causing bacteria Streptococcus mutans.</title>
        <authorList>
            <person name="Cornejo O.E."/>
            <person name="Lefebure T."/>
            <person name="Pavinski Bitar P.D."/>
            <person name="Lang P."/>
            <person name="Richards V.P."/>
            <person name="Eilertson K."/>
            <person name="Do T."/>
            <person name="Beighton D."/>
            <person name="Zeng L."/>
            <person name="Ahn S.J."/>
            <person name="Burne R.A."/>
            <person name="Siepel A."/>
            <person name="Bustamante C.D."/>
            <person name="Stanhope M.J."/>
        </authorList>
    </citation>
    <scope>NUCLEOTIDE SEQUENCE [LARGE SCALE GENOMIC DNA]</scope>
    <source>
        <strain evidence="8 9">SM6</strain>
    </source>
</reference>
<evidence type="ECO:0000256" key="6">
    <source>
        <dbReference type="SAM" id="Phobius"/>
    </source>
</evidence>
<dbReference type="Pfam" id="PF04138">
    <property type="entry name" value="GtrA_DPMS_TM"/>
    <property type="match status" value="1"/>
</dbReference>
<evidence type="ECO:0000256" key="4">
    <source>
        <dbReference type="ARBA" id="ARBA00022989"/>
    </source>
</evidence>
<dbReference type="GO" id="GO:0000271">
    <property type="term" value="P:polysaccharide biosynthetic process"/>
    <property type="evidence" value="ECO:0007669"/>
    <property type="project" value="InterPro"/>
</dbReference>
<comment type="subcellular location">
    <subcellularLocation>
        <location evidence="1">Membrane</location>
        <topology evidence="1">Multi-pass membrane protein</topology>
    </subcellularLocation>
</comment>
<organism evidence="8 9">
    <name type="scientific">Streptococcus mutans SM6</name>
    <dbReference type="NCBI Taxonomy" id="857119"/>
    <lineage>
        <taxon>Bacteria</taxon>
        <taxon>Bacillati</taxon>
        <taxon>Bacillota</taxon>
        <taxon>Bacilli</taxon>
        <taxon>Lactobacillales</taxon>
        <taxon>Streptococcaceae</taxon>
        <taxon>Streptococcus</taxon>
    </lineage>
</organism>
<keyword evidence="5 6" id="KW-0472">Membrane</keyword>
<evidence type="ECO:0000313" key="9">
    <source>
        <dbReference type="Proteomes" id="UP000011676"/>
    </source>
</evidence>
<dbReference type="AlphaFoldDB" id="A0A829BU51"/>
<dbReference type="PANTHER" id="PTHR38459">
    <property type="entry name" value="PROPHAGE BACTOPRENOL-LINKED GLUCOSE TRANSLOCASE HOMOLOG"/>
    <property type="match status" value="1"/>
</dbReference>
<dbReference type="InterPro" id="IPR051401">
    <property type="entry name" value="GtrA_CellWall_Glycosyl"/>
</dbReference>
<name>A0A829BU51_STRMG</name>
<feature type="transmembrane region" description="Helical" evidence="6">
    <location>
        <begin position="21"/>
        <end position="42"/>
    </location>
</feature>
<keyword evidence="4 6" id="KW-1133">Transmembrane helix</keyword>
<feature type="domain" description="GtrA/DPMS transmembrane" evidence="7">
    <location>
        <begin position="20"/>
        <end position="146"/>
    </location>
</feature>
<proteinExistence type="inferred from homology"/>
<comment type="caution">
    <text evidence="8">The sequence shown here is derived from an EMBL/GenBank/DDBJ whole genome shotgun (WGS) entry which is preliminary data.</text>
</comment>
<feature type="transmembrane region" description="Helical" evidence="6">
    <location>
        <begin position="48"/>
        <end position="69"/>
    </location>
</feature>
<evidence type="ECO:0000256" key="2">
    <source>
        <dbReference type="ARBA" id="ARBA00009399"/>
    </source>
</evidence>
<evidence type="ECO:0000256" key="3">
    <source>
        <dbReference type="ARBA" id="ARBA00022692"/>
    </source>
</evidence>
<evidence type="ECO:0000259" key="7">
    <source>
        <dbReference type="Pfam" id="PF04138"/>
    </source>
</evidence>